<proteinExistence type="predicted"/>
<keyword evidence="2" id="KW-1185">Reference proteome</keyword>
<dbReference type="EMBL" id="DAKRPA010000068">
    <property type="protein sequence ID" value="DBA00163.1"/>
    <property type="molecule type" value="Genomic_DNA"/>
</dbReference>
<dbReference type="InterPro" id="IPR011009">
    <property type="entry name" value="Kinase-like_dom_sf"/>
</dbReference>
<comment type="caution">
    <text evidence="1">The sequence shown here is derived from an EMBL/GenBank/DDBJ whole genome shotgun (WGS) entry which is preliminary data.</text>
</comment>
<reference evidence="1" key="1">
    <citation type="submission" date="2022-11" db="EMBL/GenBank/DDBJ databases">
        <authorList>
            <person name="Morgan W.R."/>
            <person name="Tartar A."/>
        </authorList>
    </citation>
    <scope>NUCLEOTIDE SEQUENCE</scope>
    <source>
        <strain evidence="1">ARSEF 373</strain>
    </source>
</reference>
<accession>A0AAV2YYM1</accession>
<sequence length="553" mass="63311">MDEVQLECGVYGEATVFPVKIARCAKTRREGNSWLIGGEDVIALLRGMVEVGYYPEMLPWWHLEDYLGTNFQPGRKEVHVLVDVTHCAVEIKPVPVGRLVQLQDVWDYSLIHKMTALPKSTELKAILLSVLPFQLLLSGVNAKTAGNMFKHDGEILQCYELSTIIESCLLECTSMAFDGLKSTQASCQTCYDALFSIPRHICAAYGIYLAFSKNQVDRTGTSVSGVRPNLILHHHELVLLRGEDEADIDTSRNVLTQKMRKWNSMFYGELPYILGFATSGMRLQIFTIDRRLHTNKIADFNCIIAQKEAAIKAFYNLSFFLVAMIRLSKRTRPSELKPQSPQVTDKRTIELMDDCIRRTIQREQCRDEADFQRIIAVYSTLQRLRNNVCGRTHLQTVRKLILPDQDSSSLIVQLEPLGFFRLPENAEEVYVWLEDMLTALANWHSCYYCHGDICWRNIVYVPTSDRAYWVLIDMDKSHRCPWQGVKAPIHWAHQWHGDTLKFEHDLYQLGQLMESFSFPLTERLRSVQKVLLSAVATQERSATAMVKLLHGGT</sequence>
<protein>
    <recommendedName>
        <fullName evidence="3">Non-specific serine/threonine protein kinase</fullName>
    </recommendedName>
</protein>
<evidence type="ECO:0000313" key="1">
    <source>
        <dbReference type="EMBL" id="DBA00163.1"/>
    </source>
</evidence>
<reference evidence="1" key="2">
    <citation type="journal article" date="2023" name="Microbiol Resour">
        <title>Decontamination and Annotation of the Draft Genome Sequence of the Oomycete Lagenidium giganteum ARSEF 373.</title>
        <authorList>
            <person name="Morgan W.R."/>
            <person name="Tartar A."/>
        </authorList>
    </citation>
    <scope>NUCLEOTIDE SEQUENCE</scope>
    <source>
        <strain evidence="1">ARSEF 373</strain>
    </source>
</reference>
<dbReference type="AlphaFoldDB" id="A0AAV2YYM1"/>
<organism evidence="1 2">
    <name type="scientific">Lagenidium giganteum</name>
    <dbReference type="NCBI Taxonomy" id="4803"/>
    <lineage>
        <taxon>Eukaryota</taxon>
        <taxon>Sar</taxon>
        <taxon>Stramenopiles</taxon>
        <taxon>Oomycota</taxon>
        <taxon>Peronosporomycetes</taxon>
        <taxon>Pythiales</taxon>
        <taxon>Pythiaceae</taxon>
    </lineage>
</organism>
<evidence type="ECO:0008006" key="3">
    <source>
        <dbReference type="Google" id="ProtNLM"/>
    </source>
</evidence>
<evidence type="ECO:0000313" key="2">
    <source>
        <dbReference type="Proteomes" id="UP001146120"/>
    </source>
</evidence>
<dbReference type="SUPFAM" id="SSF56112">
    <property type="entry name" value="Protein kinase-like (PK-like)"/>
    <property type="match status" value="1"/>
</dbReference>
<dbReference type="Proteomes" id="UP001146120">
    <property type="component" value="Unassembled WGS sequence"/>
</dbReference>
<gene>
    <name evidence="1" type="ORF">N0F65_007788</name>
</gene>
<name>A0AAV2YYM1_9STRA</name>